<protein>
    <recommendedName>
        <fullName evidence="3">F-box domain-containing protein</fullName>
    </recommendedName>
</protein>
<proteinExistence type="predicted"/>
<comment type="caution">
    <text evidence="1">The sequence shown here is derived from an EMBL/GenBank/DDBJ whole genome shotgun (WGS) entry which is preliminary data.</text>
</comment>
<evidence type="ECO:0008006" key="3">
    <source>
        <dbReference type="Google" id="ProtNLM"/>
    </source>
</evidence>
<dbReference type="EMBL" id="JARJCN010000027">
    <property type="protein sequence ID" value="KAJ7087989.1"/>
    <property type="molecule type" value="Genomic_DNA"/>
</dbReference>
<evidence type="ECO:0000313" key="2">
    <source>
        <dbReference type="Proteomes" id="UP001222325"/>
    </source>
</evidence>
<dbReference type="InterPro" id="IPR036047">
    <property type="entry name" value="F-box-like_dom_sf"/>
</dbReference>
<dbReference type="SUPFAM" id="SSF81383">
    <property type="entry name" value="F-box domain"/>
    <property type="match status" value="1"/>
</dbReference>
<evidence type="ECO:0000313" key="1">
    <source>
        <dbReference type="EMBL" id="KAJ7087989.1"/>
    </source>
</evidence>
<sequence length="362" mass="40665">MAHNATWQLAQELLIHIVEFLGDSHADLRACALVSRSFVHAAQSQIFQEISVGFGVTSVPHAHRLSTRLLETLHNSPHLAQHIHRLRLQPRRISSQTLSDICSFPFPRLRAMFCSNFILSPVAAIALRQLLALPTLHSVEIVCRDIPQRPVFIDMWSLCSPSIKHLDFTCDVVLGAFDPPDRLTAPARLTSLRVGNAGAVRDWVNHPLCPFDFSALTGLSVFIHAEVVHWPKLASIRQNITVFAFTAHPDMNVIDLSAFGSLEYLRIGLFSLAAWPTARAALSTITPLNKIRKIVLLGTFFGVDGDELDRTLTSLPLHYARVFELEMEPEYYDRTVASLPSTSDIRRTDDDPHWFKRMTRAL</sequence>
<accession>A0AAD6U3K9</accession>
<name>A0AAD6U3K9_9AGAR</name>
<reference evidence="1" key="1">
    <citation type="submission" date="2023-03" db="EMBL/GenBank/DDBJ databases">
        <title>Massive genome expansion in bonnet fungi (Mycena s.s.) driven by repeated elements and novel gene families across ecological guilds.</title>
        <authorList>
            <consortium name="Lawrence Berkeley National Laboratory"/>
            <person name="Harder C.B."/>
            <person name="Miyauchi S."/>
            <person name="Viragh M."/>
            <person name="Kuo A."/>
            <person name="Thoen E."/>
            <person name="Andreopoulos B."/>
            <person name="Lu D."/>
            <person name="Skrede I."/>
            <person name="Drula E."/>
            <person name="Henrissat B."/>
            <person name="Morin E."/>
            <person name="Kohler A."/>
            <person name="Barry K."/>
            <person name="LaButti K."/>
            <person name="Morin E."/>
            <person name="Salamov A."/>
            <person name="Lipzen A."/>
            <person name="Mereny Z."/>
            <person name="Hegedus B."/>
            <person name="Baldrian P."/>
            <person name="Stursova M."/>
            <person name="Weitz H."/>
            <person name="Taylor A."/>
            <person name="Grigoriev I.V."/>
            <person name="Nagy L.G."/>
            <person name="Martin F."/>
            <person name="Kauserud H."/>
        </authorList>
    </citation>
    <scope>NUCLEOTIDE SEQUENCE</scope>
    <source>
        <strain evidence="1">CBHHK173m</strain>
    </source>
</reference>
<keyword evidence="2" id="KW-1185">Reference proteome</keyword>
<dbReference type="Proteomes" id="UP001222325">
    <property type="component" value="Unassembled WGS sequence"/>
</dbReference>
<gene>
    <name evidence="1" type="ORF">B0H15DRAFT_295099</name>
</gene>
<dbReference type="AlphaFoldDB" id="A0AAD6U3K9"/>
<organism evidence="1 2">
    <name type="scientific">Mycena belliarum</name>
    <dbReference type="NCBI Taxonomy" id="1033014"/>
    <lineage>
        <taxon>Eukaryota</taxon>
        <taxon>Fungi</taxon>
        <taxon>Dikarya</taxon>
        <taxon>Basidiomycota</taxon>
        <taxon>Agaricomycotina</taxon>
        <taxon>Agaricomycetes</taxon>
        <taxon>Agaricomycetidae</taxon>
        <taxon>Agaricales</taxon>
        <taxon>Marasmiineae</taxon>
        <taxon>Mycenaceae</taxon>
        <taxon>Mycena</taxon>
    </lineage>
</organism>